<dbReference type="InterPro" id="IPR025192">
    <property type="entry name" value="Succ_DH/fum_Rdtase_N"/>
</dbReference>
<evidence type="ECO:0000256" key="1">
    <source>
        <dbReference type="ARBA" id="ARBA00004443"/>
    </source>
</evidence>
<evidence type="ECO:0000256" key="23">
    <source>
        <dbReference type="PIRSR" id="PIRSR601461-1"/>
    </source>
</evidence>
<dbReference type="Proteomes" id="UP000186817">
    <property type="component" value="Unassembled WGS sequence"/>
</dbReference>
<dbReference type="GO" id="GO:0005829">
    <property type="term" value="C:cytosol"/>
    <property type="evidence" value="ECO:0007669"/>
    <property type="project" value="TreeGrafter"/>
</dbReference>
<keyword evidence="15 25" id="KW-0378">Hydrolase</keyword>
<dbReference type="GO" id="GO:0004190">
    <property type="term" value="F:aspartic-type endopeptidase activity"/>
    <property type="evidence" value="ECO:0007669"/>
    <property type="project" value="UniProtKB-KW"/>
</dbReference>
<dbReference type="SUPFAM" id="SSF52283">
    <property type="entry name" value="Formate/glycerate dehydrogenase catalytic domain-like"/>
    <property type="match status" value="1"/>
</dbReference>
<sequence>MSLAASLRSLAPRGLGRSGLRGFAAMAQPQTFAIYRYDPDQQAKPFLQNYTIDLKACGPMILDALIKIKDEVDTTLTFRRSCREGICGSCAMNINGKNGLACLLYIEPSPQSIEIQPLPHTYVVKDLVPDLTNFYNQYKSIEPWLKRKDTKAKGEKEYFQSREDRAKLDGMYECILCACCMTSCPSYWWNPEYYLGPAVLMQAYRWIADSRDQFTEERLAWVNDTMKLYRCHGIMNCTNCCPKGLDPAKAIVHLKEQVAETYKDGWKSMMTEQIVKNKGRESGMMYMCGWCSFLLAVRNGHAGIVKLLVRPELLEVKTPAGRTALQCAKKYGHSEAAAVLQEAMADLNARPLTVLCWQRSGTDGDGVLPIQKPHFIRRKMSRWILGVSLLFILPAAEQTSGCGDMVVDPDMEGVPDLGDADAALEFSLLQKSLTLQRDQELFPHSSRPRPSLFSAFEFAFGWGGNATSTLNASTPLALMSLVSSTATQRTRDIIACPTQSDLETCRAVTCDPGAKNCSCPWRMCGSSHALLVGPSVSTDLLPHYASGNETNYEMRVLLLAALPCLLLAIVTDTDTRSSVAIELKKRRGGLKRRFGSTVLTQTDMAYTGKVTVGNPPQEFEVIFDTGSGNLIVPGVNCTVSACTQHRRFDDAQSKTSHAHHCDGGEVGSNEVPNDLVVTFGTGEVRGHCFRDRVCLGEKMCAPAKFISSFEESNDPFEWVSFDGILGLGLDSLAQSHDFSIMQRLERGDSIKSPLFAFFFARAKEEKSQITFGDIQKDKLGSKMYWFKVSGKAGYWQVEIQDIFLDDKAQNICKGCHVAIDTGSSEIAGPQHVIDHLADKLSIKNCKERAKLPKLGFAIKEHGSGGKTKLLSLSPEHYTHDQSTGRLDVQSFAAMVDRGIACSLLVKDMGLAEFGRKELTLAEHEMPGLMAARKEFGPAQPFKGMNINGSLHMTIQTGVLIETLSALGAKVRWCSCNIFSTQDHAAAGIAKAGTATVFAWKGETLPEYWWCTEQMMTVPGADGCDQLVDDGGDATLLIHKGKEFEEKFAKDGSLPDPSSTTNAEFKCILQLLRDSIQVDKTKYTRMAAKCKGVSEETTTGVHRLREMAAKGELLFPAINVNDCVTKSKFDNVYGCRHSLPDSIMRATDVMIGGKRALVAGYGDVGKGCAFAMRGAGARVLITEIDPICALQACMEGFQVVTLEEVVGEVDIFTSATGNFKIVTLEHMKKMKNNAIVCNIGHFDNEIAMEDLEKCPGIKVENIKPQVDRFVFPDGHGVIVLASGRLVNLGCATGHPSFVMSCSFTNQVLAQLDILENCTKAKKYKNDVYLLPKKLDEKVAALHLPALGASMTKLSKEQADYIGVPVEGPFKPDTYRY</sequence>
<dbReference type="GO" id="GO:0033353">
    <property type="term" value="P:S-adenosylmethionine cycle"/>
    <property type="evidence" value="ECO:0007669"/>
    <property type="project" value="TreeGrafter"/>
</dbReference>
<dbReference type="NCBIfam" id="NF004005">
    <property type="entry name" value="PRK05476.2-3"/>
    <property type="match status" value="1"/>
</dbReference>
<dbReference type="GO" id="GO:0009055">
    <property type="term" value="F:electron transfer activity"/>
    <property type="evidence" value="ECO:0007669"/>
    <property type="project" value="InterPro"/>
</dbReference>
<dbReference type="GO" id="GO:0008177">
    <property type="term" value="F:succinate dehydrogenase (quinone) activity"/>
    <property type="evidence" value="ECO:0007669"/>
    <property type="project" value="UniProtKB-EC"/>
</dbReference>
<dbReference type="EC" id="3.13.2.1" evidence="26"/>
<dbReference type="PANTHER" id="PTHR23420">
    <property type="entry name" value="ADENOSYLHOMOCYSTEINASE"/>
    <property type="match status" value="1"/>
</dbReference>
<evidence type="ECO:0000256" key="21">
    <source>
        <dbReference type="ARBA" id="ARBA00023291"/>
    </source>
</evidence>
<evidence type="ECO:0000259" key="29">
    <source>
        <dbReference type="PROSITE" id="PS51085"/>
    </source>
</evidence>
<dbReference type="HAMAP" id="MF_00563">
    <property type="entry name" value="AdoHcyase"/>
    <property type="match status" value="1"/>
</dbReference>
<keyword evidence="13 28" id="KW-0479">Metal-binding</keyword>
<dbReference type="InterPro" id="IPR001969">
    <property type="entry name" value="Aspartic_peptidase_AS"/>
</dbReference>
<name>A0A1Q9C7M1_SYMMI</name>
<organism evidence="32 33">
    <name type="scientific">Symbiodinium microadriaticum</name>
    <name type="common">Dinoflagellate</name>
    <name type="synonym">Zooxanthella microadriatica</name>
    <dbReference type="NCBI Taxonomy" id="2951"/>
    <lineage>
        <taxon>Eukaryota</taxon>
        <taxon>Sar</taxon>
        <taxon>Alveolata</taxon>
        <taxon>Dinophyceae</taxon>
        <taxon>Suessiales</taxon>
        <taxon>Symbiodiniaceae</taxon>
        <taxon>Symbiodinium</taxon>
    </lineage>
</organism>
<dbReference type="InterPro" id="IPR001461">
    <property type="entry name" value="Aspartic_peptidase_A1"/>
</dbReference>
<dbReference type="PROSITE" id="PS00198">
    <property type="entry name" value="4FE4S_FER_1"/>
    <property type="match status" value="1"/>
</dbReference>
<dbReference type="FunFam" id="1.10.1060.10:FF:000001">
    <property type="entry name" value="Succinate dehydrogenase iron-sulfur subunit SdhB"/>
    <property type="match status" value="1"/>
</dbReference>
<dbReference type="InterPro" id="IPR017900">
    <property type="entry name" value="4Fe4S_Fe_S_CS"/>
</dbReference>
<evidence type="ECO:0000256" key="25">
    <source>
        <dbReference type="RuleBase" id="RU000454"/>
    </source>
</evidence>
<keyword evidence="7" id="KW-0813">Transport</keyword>
<dbReference type="FunFam" id="2.40.70.10:FF:000115">
    <property type="entry name" value="Lysosomal aspartic protease"/>
    <property type="match status" value="1"/>
</dbReference>
<dbReference type="InterPro" id="IPR042172">
    <property type="entry name" value="Adenosylhomocyst_ase-like_sf"/>
</dbReference>
<dbReference type="InterPro" id="IPR012675">
    <property type="entry name" value="Beta-grasp_dom_sf"/>
</dbReference>
<evidence type="ECO:0000256" key="11">
    <source>
        <dbReference type="ARBA" id="ARBA00022670"/>
    </source>
</evidence>
<evidence type="ECO:0000256" key="7">
    <source>
        <dbReference type="ARBA" id="ARBA00022448"/>
    </source>
</evidence>
<evidence type="ECO:0000256" key="5">
    <source>
        <dbReference type="ARBA" id="ARBA00007447"/>
    </source>
</evidence>
<dbReference type="Gene3D" id="3.10.20.30">
    <property type="match status" value="1"/>
</dbReference>
<dbReference type="CDD" id="cd05471">
    <property type="entry name" value="pepsin_like"/>
    <property type="match status" value="1"/>
</dbReference>
<evidence type="ECO:0000256" key="8">
    <source>
        <dbReference type="ARBA" id="ARBA00022485"/>
    </source>
</evidence>
<dbReference type="UniPathway" id="UPA00223">
    <property type="reaction ID" value="UER01006"/>
</dbReference>
<comment type="pathway">
    <text evidence="2 28">Carbohydrate metabolism; tricarboxylic acid cycle; fumarate from succinate (eukaryal route): step 1/1.</text>
</comment>
<dbReference type="InterPro" id="IPR009051">
    <property type="entry name" value="Helical_ferredxn"/>
</dbReference>
<dbReference type="SMR" id="A0A1Q9C7M1"/>
<comment type="function">
    <text evidence="28">Iron-sulfur protein (IP) subunit of succinate dehydrogenase (SDH) that is involved in complex II of the mitochondrial electron transport chain and is responsible for transferring electrons from succinate to ubiquinone (coenzyme Q).</text>
</comment>
<keyword evidence="18 28" id="KW-0408">Iron</keyword>
<evidence type="ECO:0000259" key="30">
    <source>
        <dbReference type="PROSITE" id="PS51379"/>
    </source>
</evidence>
<comment type="cofactor">
    <cofactor evidence="28">
        <name>[4Fe-4S] cluster</name>
        <dbReference type="ChEBI" id="CHEBI:49883"/>
    </cofactor>
    <text evidence="28">Binds 1 [4Fe-4S] cluster.</text>
</comment>
<dbReference type="InterPro" id="IPR034164">
    <property type="entry name" value="Pepsin-like_dom"/>
</dbReference>
<dbReference type="SUPFAM" id="SSF48403">
    <property type="entry name" value="Ankyrin repeat"/>
    <property type="match status" value="1"/>
</dbReference>
<proteinExistence type="inferred from homology"/>
<dbReference type="InterPro" id="IPR015878">
    <property type="entry name" value="Ado_hCys_hydrolase_NAD-bd"/>
</dbReference>
<evidence type="ECO:0000256" key="15">
    <source>
        <dbReference type="ARBA" id="ARBA00022801"/>
    </source>
</evidence>
<dbReference type="Gene3D" id="3.40.50.1480">
    <property type="entry name" value="Adenosylhomocysteinase-like"/>
    <property type="match status" value="1"/>
</dbReference>
<dbReference type="NCBIfam" id="TIGR00936">
    <property type="entry name" value="ahcY"/>
    <property type="match status" value="1"/>
</dbReference>
<keyword evidence="9" id="KW-0816">Tricarboxylic acid cycle</keyword>
<comment type="similarity">
    <text evidence="6 28">Belongs to the succinate dehydrogenase/fumarate reductase iron-sulfur protein family.</text>
</comment>
<dbReference type="InterPro" id="IPR021109">
    <property type="entry name" value="Peptidase_aspartic_dom_sf"/>
</dbReference>
<keyword evidence="19 28" id="KW-0411">Iron-sulfur</keyword>
<dbReference type="CDD" id="cd00401">
    <property type="entry name" value="SAHH"/>
    <property type="match status" value="1"/>
</dbReference>
<dbReference type="InterPro" id="IPR000043">
    <property type="entry name" value="Adenosylhomocysteinase-like"/>
</dbReference>
<evidence type="ECO:0000256" key="19">
    <source>
        <dbReference type="ARBA" id="ARBA00023014"/>
    </source>
</evidence>
<comment type="pathway">
    <text evidence="3 26">Amino-acid biosynthesis; L-homocysteine biosynthesis; L-homocysteine from S-adenosyl-L-homocysteine: step 1/1.</text>
</comment>
<evidence type="ECO:0000256" key="9">
    <source>
        <dbReference type="ARBA" id="ARBA00022532"/>
    </source>
</evidence>
<evidence type="ECO:0000256" key="2">
    <source>
        <dbReference type="ARBA" id="ARBA00004788"/>
    </source>
</evidence>
<dbReference type="InterPro" id="IPR036291">
    <property type="entry name" value="NAD(P)-bd_dom_sf"/>
</dbReference>
<evidence type="ECO:0000256" key="27">
    <source>
        <dbReference type="RuleBase" id="RU004166"/>
    </source>
</evidence>
<dbReference type="SMART" id="SM00996">
    <property type="entry name" value="AdoHcyase"/>
    <property type="match status" value="1"/>
</dbReference>
<dbReference type="InterPro" id="IPR017896">
    <property type="entry name" value="4Fe4S_Fe-S-bd"/>
</dbReference>
<dbReference type="GO" id="GO:0006099">
    <property type="term" value="P:tricarboxylic acid cycle"/>
    <property type="evidence" value="ECO:0007669"/>
    <property type="project" value="UniProtKB-UniPathway"/>
</dbReference>
<keyword evidence="16" id="KW-0249">Electron transport</keyword>
<dbReference type="InterPro" id="IPR004489">
    <property type="entry name" value="Succ_DH/fum_Rdtase_Fe-S"/>
</dbReference>
<dbReference type="PROSITE" id="PS51085">
    <property type="entry name" value="2FE2S_FER_2"/>
    <property type="match status" value="1"/>
</dbReference>
<dbReference type="Pfam" id="PF13534">
    <property type="entry name" value="Fer4_17"/>
    <property type="match status" value="1"/>
</dbReference>
<dbReference type="FunFam" id="3.40.50.720:FF:000004">
    <property type="entry name" value="Adenosylhomocysteinase"/>
    <property type="match status" value="1"/>
</dbReference>
<evidence type="ECO:0000256" key="12">
    <source>
        <dbReference type="ARBA" id="ARBA00022714"/>
    </source>
</evidence>
<evidence type="ECO:0000256" key="17">
    <source>
        <dbReference type="ARBA" id="ARBA00023002"/>
    </source>
</evidence>
<evidence type="ECO:0000256" key="24">
    <source>
        <dbReference type="PIRSR" id="PIRSR601461-2"/>
    </source>
</evidence>
<keyword evidence="24" id="KW-1015">Disulfide bond</keyword>
<dbReference type="PANTHER" id="PTHR23420:SF0">
    <property type="entry name" value="ADENOSYLHOMOCYSTEINASE"/>
    <property type="match status" value="1"/>
</dbReference>
<evidence type="ECO:0000259" key="31">
    <source>
        <dbReference type="PROSITE" id="PS51767"/>
    </source>
</evidence>
<evidence type="ECO:0000313" key="33">
    <source>
        <dbReference type="Proteomes" id="UP000186817"/>
    </source>
</evidence>
<comment type="cofactor">
    <cofactor evidence="26">
        <name>NAD(+)</name>
        <dbReference type="ChEBI" id="CHEBI:57540"/>
    </cofactor>
    <text evidence="26">Binds 1 NAD(+) per subunit.</text>
</comment>
<dbReference type="InterPro" id="IPR036010">
    <property type="entry name" value="2Fe-2S_ferredoxin-like_sf"/>
</dbReference>
<evidence type="ECO:0000256" key="22">
    <source>
        <dbReference type="ARBA" id="ARBA00049220"/>
    </source>
</evidence>
<evidence type="ECO:0000256" key="14">
    <source>
        <dbReference type="ARBA" id="ARBA00022750"/>
    </source>
</evidence>
<dbReference type="InterPro" id="IPR006058">
    <property type="entry name" value="2Fe2S_fd_BS"/>
</dbReference>
<keyword evidence="20 26" id="KW-0520">NAD</keyword>
<dbReference type="GO" id="GO:0046872">
    <property type="term" value="F:metal ion binding"/>
    <property type="evidence" value="ECO:0007669"/>
    <property type="project" value="UniProtKB-KW"/>
</dbReference>
<dbReference type="Pfam" id="PF00670">
    <property type="entry name" value="AdoHcyase_NAD"/>
    <property type="match status" value="1"/>
</dbReference>
<dbReference type="PRINTS" id="PR00792">
    <property type="entry name" value="PEPSIN"/>
</dbReference>
<dbReference type="EC" id="1.3.5.1" evidence="28"/>
<dbReference type="Pfam" id="PF05221">
    <property type="entry name" value="AdoHcyase"/>
    <property type="match status" value="1"/>
</dbReference>
<gene>
    <name evidence="32" type="primary">SAHH</name>
    <name evidence="32" type="ORF">AK812_SmicGene40823</name>
</gene>
<dbReference type="GO" id="GO:0006730">
    <property type="term" value="P:one-carbon metabolic process"/>
    <property type="evidence" value="ECO:0007669"/>
    <property type="project" value="UniProtKB-KW"/>
</dbReference>
<comment type="cofactor">
    <cofactor evidence="28">
        <name>[2Fe-2S] cluster</name>
        <dbReference type="ChEBI" id="CHEBI:190135"/>
    </cofactor>
    <text evidence="28">Binds 1 [2Fe-2S] cluster.</text>
</comment>
<evidence type="ECO:0000256" key="10">
    <source>
        <dbReference type="ARBA" id="ARBA00022563"/>
    </source>
</evidence>
<feature type="active site" evidence="23">
    <location>
        <position position="624"/>
    </location>
</feature>
<keyword evidence="11 25" id="KW-0645">Protease</keyword>
<dbReference type="GO" id="GO:0051537">
    <property type="term" value="F:2 iron, 2 sulfur cluster binding"/>
    <property type="evidence" value="ECO:0007669"/>
    <property type="project" value="UniProtKB-KW"/>
</dbReference>
<evidence type="ECO:0000256" key="16">
    <source>
        <dbReference type="ARBA" id="ARBA00022982"/>
    </source>
</evidence>
<dbReference type="SUPFAM" id="SSF50630">
    <property type="entry name" value="Acid proteases"/>
    <property type="match status" value="1"/>
</dbReference>
<evidence type="ECO:0000313" key="32">
    <source>
        <dbReference type="EMBL" id="OLP78943.1"/>
    </source>
</evidence>
<comment type="catalytic activity">
    <reaction evidence="26">
        <text>S-adenosyl-L-homocysteine + H2O = L-homocysteine + adenosine</text>
        <dbReference type="Rhea" id="RHEA:21708"/>
        <dbReference type="ChEBI" id="CHEBI:15377"/>
        <dbReference type="ChEBI" id="CHEBI:16335"/>
        <dbReference type="ChEBI" id="CHEBI:57856"/>
        <dbReference type="ChEBI" id="CHEBI:58199"/>
        <dbReference type="EC" id="3.13.2.1"/>
    </reaction>
</comment>
<feature type="domain" description="Peptidase A1" evidence="31">
    <location>
        <begin position="606"/>
        <end position="938"/>
    </location>
</feature>
<accession>A0A1Q9C7M1</accession>
<keyword evidence="28" id="KW-0472">Membrane</keyword>
<feature type="domain" description="4Fe-4S ferredoxin-type" evidence="30">
    <location>
        <begin position="164"/>
        <end position="194"/>
    </location>
</feature>
<feature type="disulfide bond" evidence="24">
    <location>
        <begin position="637"/>
        <end position="642"/>
    </location>
</feature>
<dbReference type="PROSITE" id="PS00738">
    <property type="entry name" value="ADOHCYASE_1"/>
    <property type="match status" value="1"/>
</dbReference>
<dbReference type="NCBIfam" id="NF004616">
    <property type="entry name" value="PRK05950.1"/>
    <property type="match status" value="1"/>
</dbReference>
<keyword evidence="28" id="KW-0999">Mitochondrion inner membrane</keyword>
<reference evidence="32 33" key="1">
    <citation type="submission" date="2016-02" db="EMBL/GenBank/DDBJ databases">
        <title>Genome analysis of coral dinoflagellate symbionts highlights evolutionary adaptations to a symbiotic lifestyle.</title>
        <authorList>
            <person name="Aranda M."/>
            <person name="Li Y."/>
            <person name="Liew Y.J."/>
            <person name="Baumgarten S."/>
            <person name="Simakov O."/>
            <person name="Wilson M."/>
            <person name="Piel J."/>
            <person name="Ashoor H."/>
            <person name="Bougouffa S."/>
            <person name="Bajic V.B."/>
            <person name="Ryu T."/>
            <person name="Ravasi T."/>
            <person name="Bayer T."/>
            <person name="Micklem G."/>
            <person name="Kim H."/>
            <person name="Bhak J."/>
            <person name="Lajeunesse T.C."/>
            <person name="Voolstra C.R."/>
        </authorList>
    </citation>
    <scope>NUCLEOTIDE SEQUENCE [LARGE SCALE GENOMIC DNA]</scope>
    <source>
        <strain evidence="32 33">CCMP2467</strain>
    </source>
</reference>
<keyword evidence="8 28" id="KW-0004">4Fe-4S</keyword>
<evidence type="ECO:0000256" key="3">
    <source>
        <dbReference type="ARBA" id="ARBA00005195"/>
    </source>
</evidence>
<evidence type="ECO:0000256" key="26">
    <source>
        <dbReference type="RuleBase" id="RU000548"/>
    </source>
</evidence>
<dbReference type="GO" id="GO:0004013">
    <property type="term" value="F:adenosylhomocysteinase activity"/>
    <property type="evidence" value="ECO:0007669"/>
    <property type="project" value="UniProtKB-EC"/>
</dbReference>
<dbReference type="GO" id="GO:0051538">
    <property type="term" value="F:3 iron, 4 sulfur cluster binding"/>
    <property type="evidence" value="ECO:0007669"/>
    <property type="project" value="UniProtKB-KW"/>
</dbReference>
<dbReference type="SMART" id="SM00997">
    <property type="entry name" value="AdoHcyase_NAD"/>
    <property type="match status" value="1"/>
</dbReference>
<dbReference type="Gene3D" id="2.40.70.10">
    <property type="entry name" value="Acid Proteases"/>
    <property type="match status" value="2"/>
</dbReference>
<keyword evidence="28" id="KW-0496">Mitochondrion</keyword>
<dbReference type="InterPro" id="IPR033121">
    <property type="entry name" value="PEPTIDASE_A1"/>
</dbReference>
<dbReference type="InterPro" id="IPR020082">
    <property type="entry name" value="S-Ado-L-homoCys_hydrolase_CS"/>
</dbReference>
<dbReference type="SUPFAM" id="SSF51735">
    <property type="entry name" value="NAD(P)-binding Rossmann-fold domains"/>
    <property type="match status" value="1"/>
</dbReference>
<dbReference type="PROSITE" id="PS00197">
    <property type="entry name" value="2FE2S_FER_1"/>
    <property type="match status" value="1"/>
</dbReference>
<evidence type="ECO:0000256" key="13">
    <source>
        <dbReference type="ARBA" id="ARBA00022723"/>
    </source>
</evidence>
<keyword evidence="33" id="KW-1185">Reference proteome</keyword>
<keyword evidence="17" id="KW-0560">Oxidoreductase</keyword>
<comment type="cofactor">
    <cofactor evidence="28">
        <name>[3Fe-4S] cluster</name>
        <dbReference type="ChEBI" id="CHEBI:21137"/>
    </cofactor>
    <text evidence="28">Binds 1 [3Fe-4S] cluster.</text>
</comment>
<dbReference type="InterPro" id="IPR036770">
    <property type="entry name" value="Ankyrin_rpt-contain_sf"/>
</dbReference>
<feature type="active site" evidence="23">
    <location>
        <position position="820"/>
    </location>
</feature>
<dbReference type="UniPathway" id="UPA00314">
    <property type="reaction ID" value="UER00076"/>
</dbReference>
<comment type="caution">
    <text evidence="32">The sequence shown here is derived from an EMBL/GenBank/DDBJ whole genome shotgun (WGS) entry which is preliminary data.</text>
</comment>
<dbReference type="NCBIfam" id="TIGR00384">
    <property type="entry name" value="dhsB"/>
    <property type="match status" value="1"/>
</dbReference>
<evidence type="ECO:0000256" key="4">
    <source>
        <dbReference type="ARBA" id="ARBA00007122"/>
    </source>
</evidence>
<dbReference type="PROSITE" id="PS51767">
    <property type="entry name" value="PEPTIDASE_A1"/>
    <property type="match status" value="1"/>
</dbReference>
<evidence type="ECO:0000256" key="20">
    <source>
        <dbReference type="ARBA" id="ARBA00023027"/>
    </source>
</evidence>
<dbReference type="GO" id="GO:0051539">
    <property type="term" value="F:4 iron, 4 sulfur cluster binding"/>
    <property type="evidence" value="ECO:0007669"/>
    <property type="project" value="UniProtKB-KW"/>
</dbReference>
<dbReference type="GO" id="GO:0005743">
    <property type="term" value="C:mitochondrial inner membrane"/>
    <property type="evidence" value="ECO:0007669"/>
    <property type="project" value="UniProtKB-SubCell"/>
</dbReference>
<evidence type="ECO:0000256" key="18">
    <source>
        <dbReference type="ARBA" id="ARBA00023004"/>
    </source>
</evidence>
<evidence type="ECO:0000256" key="28">
    <source>
        <dbReference type="RuleBase" id="RU361237"/>
    </source>
</evidence>
<comment type="similarity">
    <text evidence="5 25">Belongs to the peptidase A1 family.</text>
</comment>
<dbReference type="PROSITE" id="PS51379">
    <property type="entry name" value="4FE4S_FER_2"/>
    <property type="match status" value="1"/>
</dbReference>
<dbReference type="Gene3D" id="1.25.40.20">
    <property type="entry name" value="Ankyrin repeat-containing domain"/>
    <property type="match status" value="1"/>
</dbReference>
<dbReference type="PROSITE" id="PS00739">
    <property type="entry name" value="ADOHCYASE_2"/>
    <property type="match status" value="1"/>
</dbReference>
<dbReference type="Pfam" id="PF13085">
    <property type="entry name" value="Fer2_3"/>
    <property type="match status" value="1"/>
</dbReference>
<dbReference type="GO" id="GO:0016485">
    <property type="term" value="P:protein processing"/>
    <property type="evidence" value="ECO:0007669"/>
    <property type="project" value="UniProtKB-ARBA"/>
</dbReference>
<comment type="similarity">
    <text evidence="4 27">Belongs to the adenosylhomocysteinase family.</text>
</comment>
<comment type="subcellular location">
    <subcellularLocation>
        <location evidence="1 28">Mitochondrion inner membrane</location>
        <topology evidence="1 28">Peripheral membrane protein</topology>
        <orientation evidence="1 28">Matrix side</orientation>
    </subcellularLocation>
</comment>
<keyword evidence="21 28" id="KW-0003">3Fe-4S</keyword>
<dbReference type="SUPFAM" id="SSF46548">
    <property type="entry name" value="alpha-helical ferredoxin"/>
    <property type="match status" value="1"/>
</dbReference>
<dbReference type="SUPFAM" id="SSF54292">
    <property type="entry name" value="2Fe-2S ferredoxin-like"/>
    <property type="match status" value="1"/>
</dbReference>
<dbReference type="Gene3D" id="1.10.1060.10">
    <property type="entry name" value="Alpha-helical ferredoxin"/>
    <property type="match status" value="1"/>
</dbReference>
<dbReference type="PROSITE" id="PS00141">
    <property type="entry name" value="ASP_PROTEASE"/>
    <property type="match status" value="1"/>
</dbReference>
<dbReference type="EMBL" id="LSRX01001542">
    <property type="protein sequence ID" value="OLP78943.1"/>
    <property type="molecule type" value="Genomic_DNA"/>
</dbReference>
<protein>
    <recommendedName>
        <fullName evidence="26 28">Multifunctional fusion protein</fullName>
    </recommendedName>
    <domain>
        <recommendedName>
            <fullName evidence="26">Adenosylhomocysteinase</fullName>
            <ecNumber evidence="26">3.13.2.1</ecNumber>
        </recommendedName>
    </domain>
    <domain>
        <recommendedName>
            <fullName evidence="28">Succinate dehydrogenase [ubiquinone] iron-sulfur subunit, mitochondrial</fullName>
            <ecNumber evidence="28">1.3.5.1</ecNumber>
        </recommendedName>
    </domain>
</protein>
<comment type="catalytic activity">
    <reaction evidence="22">
        <text>a quinone + succinate = fumarate + a quinol</text>
        <dbReference type="Rhea" id="RHEA:40523"/>
        <dbReference type="ChEBI" id="CHEBI:24646"/>
        <dbReference type="ChEBI" id="CHEBI:29806"/>
        <dbReference type="ChEBI" id="CHEBI:30031"/>
        <dbReference type="ChEBI" id="CHEBI:132124"/>
        <dbReference type="EC" id="1.3.5.1"/>
    </reaction>
</comment>
<dbReference type="OrthoDB" id="1696654at2759"/>
<keyword evidence="14 25" id="KW-0064">Aspartyl protease</keyword>
<feature type="domain" description="2Fe-2S ferredoxin-type" evidence="29">
    <location>
        <begin position="30"/>
        <end position="121"/>
    </location>
</feature>
<keyword evidence="10 26" id="KW-0554">One-carbon metabolism</keyword>
<dbReference type="Gene3D" id="3.40.50.720">
    <property type="entry name" value="NAD(P)-binding Rossmann-like Domain"/>
    <property type="match status" value="1"/>
</dbReference>
<evidence type="ECO:0000256" key="6">
    <source>
        <dbReference type="ARBA" id="ARBA00009433"/>
    </source>
</evidence>
<dbReference type="Pfam" id="PF00026">
    <property type="entry name" value="Asp"/>
    <property type="match status" value="1"/>
</dbReference>
<dbReference type="InterPro" id="IPR001041">
    <property type="entry name" value="2Fe-2S_ferredoxin-type"/>
</dbReference>
<keyword evidence="12 28" id="KW-0001">2Fe-2S</keyword>